<evidence type="ECO:0000256" key="5">
    <source>
        <dbReference type="SAM" id="MobiDB-lite"/>
    </source>
</evidence>
<organism evidence="7 8">
    <name type="scientific">Capsicum baccatum</name>
    <name type="common">Peruvian pepper</name>
    <dbReference type="NCBI Taxonomy" id="33114"/>
    <lineage>
        <taxon>Eukaryota</taxon>
        <taxon>Viridiplantae</taxon>
        <taxon>Streptophyta</taxon>
        <taxon>Embryophyta</taxon>
        <taxon>Tracheophyta</taxon>
        <taxon>Spermatophyta</taxon>
        <taxon>Magnoliopsida</taxon>
        <taxon>eudicotyledons</taxon>
        <taxon>Gunneridae</taxon>
        <taxon>Pentapetalae</taxon>
        <taxon>asterids</taxon>
        <taxon>lamiids</taxon>
        <taxon>Solanales</taxon>
        <taxon>Solanaceae</taxon>
        <taxon>Solanoideae</taxon>
        <taxon>Capsiceae</taxon>
        <taxon>Capsicum</taxon>
    </lineage>
</organism>
<sequence length="158" mass="18601">MSSAVESMRQEMQLDMKRKLQEERKQMAANLKRDMDQDLQKKLEEEREHMKGEVEKIFQEKMVALMAGMQQSSQTFKSSYIYLCDNPAVLKTSRTDRNPDKKFYSCAVGKNNGGCSYFKWIPSDFEVSKLQGIAKFEMLKKLRDSKENRDLLMTLYRE</sequence>
<keyword evidence="2 4" id="KW-0863">Zinc-finger</keyword>
<protein>
    <recommendedName>
        <fullName evidence="6">GRF-type domain-containing protein</fullName>
    </recommendedName>
</protein>
<dbReference type="PANTHER" id="PTHR33248">
    <property type="entry name" value="ZINC ION-BINDING PROTEIN"/>
    <property type="match status" value="1"/>
</dbReference>
<evidence type="ECO:0000256" key="4">
    <source>
        <dbReference type="PROSITE-ProRule" id="PRU01343"/>
    </source>
</evidence>
<dbReference type="InterPro" id="IPR010666">
    <property type="entry name" value="Znf_GRF"/>
</dbReference>
<evidence type="ECO:0000259" key="6">
    <source>
        <dbReference type="PROSITE" id="PS51999"/>
    </source>
</evidence>
<gene>
    <name evidence="7" type="ORF">CQW23_24103</name>
</gene>
<feature type="region of interest" description="Disordered" evidence="5">
    <location>
        <begin position="1"/>
        <end position="36"/>
    </location>
</feature>
<keyword evidence="8" id="KW-1185">Reference proteome</keyword>
<keyword evidence="1" id="KW-0479">Metal-binding</keyword>
<dbReference type="OrthoDB" id="1305520at2759"/>
<evidence type="ECO:0000313" key="8">
    <source>
        <dbReference type="Proteomes" id="UP000224567"/>
    </source>
</evidence>
<feature type="compositionally biased region" description="Basic and acidic residues" evidence="5">
    <location>
        <begin position="8"/>
        <end position="36"/>
    </location>
</feature>
<comment type="caution">
    <text evidence="7">The sequence shown here is derived from an EMBL/GenBank/DDBJ whole genome shotgun (WGS) entry which is preliminary data.</text>
</comment>
<proteinExistence type="predicted"/>
<keyword evidence="3" id="KW-0862">Zinc</keyword>
<evidence type="ECO:0000256" key="3">
    <source>
        <dbReference type="ARBA" id="ARBA00022833"/>
    </source>
</evidence>
<evidence type="ECO:0000313" key="7">
    <source>
        <dbReference type="EMBL" id="PHT36403.1"/>
    </source>
</evidence>
<accession>A0A2G2VTX7</accession>
<feature type="domain" description="GRF-type" evidence="6">
    <location>
        <begin position="82"/>
        <end position="124"/>
    </location>
</feature>
<dbReference type="EMBL" id="MLFT02000010">
    <property type="protein sequence ID" value="PHT36403.1"/>
    <property type="molecule type" value="Genomic_DNA"/>
</dbReference>
<dbReference type="PROSITE" id="PS51999">
    <property type="entry name" value="ZF_GRF"/>
    <property type="match status" value="1"/>
</dbReference>
<reference evidence="8" key="2">
    <citation type="journal article" date="2017" name="J. Anim. Genet.">
        <title>Multiple reference genome sequences of hot pepper reveal the massive evolution of plant disease resistance genes by retroduplication.</title>
        <authorList>
            <person name="Kim S."/>
            <person name="Park J."/>
            <person name="Yeom S.-I."/>
            <person name="Kim Y.-M."/>
            <person name="Seo E."/>
            <person name="Kim K.-T."/>
            <person name="Kim M.-S."/>
            <person name="Lee J.M."/>
            <person name="Cheong K."/>
            <person name="Shin H.-S."/>
            <person name="Kim S.-B."/>
            <person name="Han K."/>
            <person name="Lee J."/>
            <person name="Park M."/>
            <person name="Lee H.-A."/>
            <person name="Lee H.-Y."/>
            <person name="Lee Y."/>
            <person name="Oh S."/>
            <person name="Lee J.H."/>
            <person name="Choi E."/>
            <person name="Choi E."/>
            <person name="Lee S.E."/>
            <person name="Jeon J."/>
            <person name="Kim H."/>
            <person name="Choi G."/>
            <person name="Song H."/>
            <person name="Lee J."/>
            <person name="Lee S.-C."/>
            <person name="Kwon J.-K."/>
            <person name="Lee H.-Y."/>
            <person name="Koo N."/>
            <person name="Hong Y."/>
            <person name="Kim R.W."/>
            <person name="Kang W.-H."/>
            <person name="Huh J.H."/>
            <person name="Kang B.-C."/>
            <person name="Yang T.-J."/>
            <person name="Lee Y.-H."/>
            <person name="Bennetzen J.L."/>
            <person name="Choi D."/>
        </authorList>
    </citation>
    <scope>NUCLEOTIDE SEQUENCE [LARGE SCALE GENOMIC DNA]</scope>
    <source>
        <strain evidence="8">cv. PBC81</strain>
    </source>
</reference>
<reference evidence="7 8" key="1">
    <citation type="journal article" date="2017" name="Genome Biol.">
        <title>New reference genome sequences of hot pepper reveal the massive evolution of plant disease-resistance genes by retroduplication.</title>
        <authorList>
            <person name="Kim S."/>
            <person name="Park J."/>
            <person name="Yeom S.I."/>
            <person name="Kim Y.M."/>
            <person name="Seo E."/>
            <person name="Kim K.T."/>
            <person name="Kim M.S."/>
            <person name="Lee J.M."/>
            <person name="Cheong K."/>
            <person name="Shin H.S."/>
            <person name="Kim S.B."/>
            <person name="Han K."/>
            <person name="Lee J."/>
            <person name="Park M."/>
            <person name="Lee H.A."/>
            <person name="Lee H.Y."/>
            <person name="Lee Y."/>
            <person name="Oh S."/>
            <person name="Lee J.H."/>
            <person name="Choi E."/>
            <person name="Choi E."/>
            <person name="Lee S.E."/>
            <person name="Jeon J."/>
            <person name="Kim H."/>
            <person name="Choi G."/>
            <person name="Song H."/>
            <person name="Lee J."/>
            <person name="Lee S.C."/>
            <person name="Kwon J.K."/>
            <person name="Lee H.Y."/>
            <person name="Koo N."/>
            <person name="Hong Y."/>
            <person name="Kim R.W."/>
            <person name="Kang W.H."/>
            <person name="Huh J.H."/>
            <person name="Kang B.C."/>
            <person name="Yang T.J."/>
            <person name="Lee Y.H."/>
            <person name="Bennetzen J.L."/>
            <person name="Choi D."/>
        </authorList>
    </citation>
    <scope>NUCLEOTIDE SEQUENCE [LARGE SCALE GENOMIC DNA]</scope>
    <source>
        <strain evidence="8">cv. PBC81</strain>
    </source>
</reference>
<evidence type="ECO:0000256" key="1">
    <source>
        <dbReference type="ARBA" id="ARBA00022723"/>
    </source>
</evidence>
<name>A0A2G2VTX7_CAPBA</name>
<evidence type="ECO:0000256" key="2">
    <source>
        <dbReference type="ARBA" id="ARBA00022771"/>
    </source>
</evidence>
<dbReference type="AlphaFoldDB" id="A0A2G2VTX7"/>
<dbReference type="Proteomes" id="UP000224567">
    <property type="component" value="Unassembled WGS sequence"/>
</dbReference>
<dbReference type="GO" id="GO:0008270">
    <property type="term" value="F:zinc ion binding"/>
    <property type="evidence" value="ECO:0007669"/>
    <property type="project" value="UniProtKB-KW"/>
</dbReference>
<dbReference type="Pfam" id="PF06839">
    <property type="entry name" value="Zn_ribbon_GRF"/>
    <property type="match status" value="1"/>
</dbReference>